<name>A0A1I0N9R9_9EURY</name>
<dbReference type="InterPro" id="IPR008949">
    <property type="entry name" value="Isoprenoid_synthase_dom_sf"/>
</dbReference>
<evidence type="ECO:0000313" key="2">
    <source>
        <dbReference type="Proteomes" id="UP000183275"/>
    </source>
</evidence>
<dbReference type="RefSeq" id="WP_049988511.1">
    <property type="nucleotide sequence ID" value="NZ_FOIS01000002.1"/>
</dbReference>
<dbReference type="OrthoDB" id="185205at2157"/>
<dbReference type="Proteomes" id="UP000183275">
    <property type="component" value="Unassembled WGS sequence"/>
</dbReference>
<evidence type="ECO:0008006" key="3">
    <source>
        <dbReference type="Google" id="ProtNLM"/>
    </source>
</evidence>
<dbReference type="AlphaFoldDB" id="A0A1I0N9R9"/>
<dbReference type="STRING" id="1202768.SAMN05216285_1479"/>
<gene>
    <name evidence="1" type="ORF">SAMN05216285_1479</name>
</gene>
<organism evidence="1 2">
    <name type="scientific">Natrinema salifodinae</name>
    <dbReference type="NCBI Taxonomy" id="1202768"/>
    <lineage>
        <taxon>Archaea</taxon>
        <taxon>Methanobacteriati</taxon>
        <taxon>Methanobacteriota</taxon>
        <taxon>Stenosarchaea group</taxon>
        <taxon>Halobacteria</taxon>
        <taxon>Halobacteriales</taxon>
        <taxon>Natrialbaceae</taxon>
        <taxon>Natrinema</taxon>
    </lineage>
</organism>
<dbReference type="CDD" id="cd00385">
    <property type="entry name" value="Isoprenoid_Biosyn_C1"/>
    <property type="match status" value="1"/>
</dbReference>
<evidence type="ECO:0000313" key="1">
    <source>
        <dbReference type="EMBL" id="SEV97852.1"/>
    </source>
</evidence>
<dbReference type="eggNOG" id="arCOG01726">
    <property type="taxonomic scope" value="Archaea"/>
</dbReference>
<protein>
    <recommendedName>
        <fullName evidence="3">Geranylgeranyl pyrophosphate synthase</fullName>
    </recommendedName>
</protein>
<accession>A0A1I0N9R9</accession>
<reference evidence="2" key="1">
    <citation type="submission" date="2016-10" db="EMBL/GenBank/DDBJ databases">
        <authorList>
            <person name="Varghese N."/>
        </authorList>
    </citation>
    <scope>NUCLEOTIDE SEQUENCE [LARGE SCALE GENOMIC DNA]</scope>
    <source>
        <strain evidence="2">CGMCC 1.12284</strain>
    </source>
</reference>
<sequence>MSRLPDALPSDAAVSPALRTKLEHYADQGGLLGTFTYFFASLETDGEDLAATLASIPTDCFAASALHDDAIDQGGVDTDTAADEWSGDRKRRLNEHISAGDLVFANVIDAVGAAPADVDLTPVLETIREIGAGQLAEETFDATTASVDDAIARVEARGSVWGDLAADLVGATGSYSETQLESVRTIATNGLFVLTIIDDLADLPADIDNDVATLPLVCFDGDPDAYRSTEELVDAVLASDVPDRLRDLVDRRRAAIDAAAADLWASLEHSDRALLDAAFRALTWYRESVCSVPVAETVPSTARPALREHLTGDAATRRAFVADRLDALPIAVPVDPEDASATLADLPDDRLVRTAVLCRHVGTLADSLMPTTLDDALAELRGASTATP</sequence>
<proteinExistence type="predicted"/>
<dbReference type="Gene3D" id="1.10.600.10">
    <property type="entry name" value="Farnesyl Diphosphate Synthase"/>
    <property type="match status" value="1"/>
</dbReference>
<dbReference type="EMBL" id="FOIS01000002">
    <property type="protein sequence ID" value="SEV97852.1"/>
    <property type="molecule type" value="Genomic_DNA"/>
</dbReference>
<keyword evidence="2" id="KW-1185">Reference proteome</keyword>